<sequence length="212" mass="23587">MSSRVSKQKKSESARDRAQRSEYILTHSFKVLPCSHCIEKETSCIIVPNIGRCTTCYRLGRSCDCSRSPISSIEKINKELSRLEDEESQAEAALAEAFARISRLRKIQKQLRKKGVEILKKGLDDMEALEEEERREAEEKNHREDLEHAQAREAELAFQIQSAYTTEAVDFSGFSFNPSMEDLFGDIAQGGITDPSSSGGTGESNISTSSGA</sequence>
<evidence type="ECO:0000313" key="3">
    <source>
        <dbReference type="EMBL" id="CEO56142.1"/>
    </source>
</evidence>
<evidence type="ECO:0000256" key="2">
    <source>
        <dbReference type="SAM" id="MobiDB-lite"/>
    </source>
</evidence>
<evidence type="ECO:0000256" key="1">
    <source>
        <dbReference type="SAM" id="Coils"/>
    </source>
</evidence>
<feature type="region of interest" description="Disordered" evidence="2">
    <location>
        <begin position="186"/>
        <end position="212"/>
    </location>
</feature>
<feature type="coiled-coil region" evidence="1">
    <location>
        <begin position="73"/>
        <end position="154"/>
    </location>
</feature>
<gene>
    <name evidence="3" type="ORF">BN869_000012200_1</name>
</gene>
<feature type="compositionally biased region" description="Polar residues" evidence="2">
    <location>
        <begin position="194"/>
        <end position="212"/>
    </location>
</feature>
<dbReference type="EMBL" id="CDPU01000061">
    <property type="protein sequence ID" value="CEO56142.1"/>
    <property type="molecule type" value="Genomic_DNA"/>
</dbReference>
<protein>
    <submittedName>
        <fullName evidence="3">Uncharacterized protein</fullName>
    </submittedName>
</protein>
<name>A0A0B7KL33_BIOOC</name>
<accession>A0A0B7KL33</accession>
<dbReference type="AlphaFoldDB" id="A0A0B7KL33"/>
<keyword evidence="1" id="KW-0175">Coiled coil</keyword>
<organism evidence="3">
    <name type="scientific">Bionectria ochroleuca</name>
    <name type="common">Gliocladium roseum</name>
    <dbReference type="NCBI Taxonomy" id="29856"/>
    <lineage>
        <taxon>Eukaryota</taxon>
        <taxon>Fungi</taxon>
        <taxon>Dikarya</taxon>
        <taxon>Ascomycota</taxon>
        <taxon>Pezizomycotina</taxon>
        <taxon>Sordariomycetes</taxon>
        <taxon>Hypocreomycetidae</taxon>
        <taxon>Hypocreales</taxon>
        <taxon>Bionectriaceae</taxon>
        <taxon>Clonostachys</taxon>
    </lineage>
</organism>
<reference evidence="3" key="1">
    <citation type="submission" date="2015-01" db="EMBL/GenBank/DDBJ databases">
        <authorList>
            <person name="Durling Mikael"/>
        </authorList>
    </citation>
    <scope>NUCLEOTIDE SEQUENCE</scope>
</reference>
<proteinExistence type="predicted"/>